<comment type="caution">
    <text evidence="1">The sequence shown here is derived from an EMBL/GenBank/DDBJ whole genome shotgun (WGS) entry which is preliminary data.</text>
</comment>
<evidence type="ECO:0000313" key="1">
    <source>
        <dbReference type="EMBL" id="KAK6781881.1"/>
    </source>
</evidence>
<evidence type="ECO:0000313" key="2">
    <source>
        <dbReference type="Proteomes" id="UP001371456"/>
    </source>
</evidence>
<proteinExistence type="predicted"/>
<accession>A0AAN8TDR7</accession>
<protein>
    <submittedName>
        <fullName evidence="1">Uncharacterized protein</fullName>
    </submittedName>
</protein>
<dbReference type="AlphaFoldDB" id="A0AAN8TDR7"/>
<name>A0AAN8TDR7_SOLBU</name>
<organism evidence="1 2">
    <name type="scientific">Solanum bulbocastanum</name>
    <name type="common">Wild potato</name>
    <dbReference type="NCBI Taxonomy" id="147425"/>
    <lineage>
        <taxon>Eukaryota</taxon>
        <taxon>Viridiplantae</taxon>
        <taxon>Streptophyta</taxon>
        <taxon>Embryophyta</taxon>
        <taxon>Tracheophyta</taxon>
        <taxon>Spermatophyta</taxon>
        <taxon>Magnoliopsida</taxon>
        <taxon>eudicotyledons</taxon>
        <taxon>Gunneridae</taxon>
        <taxon>Pentapetalae</taxon>
        <taxon>asterids</taxon>
        <taxon>lamiids</taxon>
        <taxon>Solanales</taxon>
        <taxon>Solanaceae</taxon>
        <taxon>Solanoideae</taxon>
        <taxon>Solaneae</taxon>
        <taxon>Solanum</taxon>
    </lineage>
</organism>
<sequence>MKMILGEGRTYYSSDNTCKESVNTDEEDILYPTEFLNNLRFPGSLTMTYT</sequence>
<dbReference type="Proteomes" id="UP001371456">
    <property type="component" value="Unassembled WGS sequence"/>
</dbReference>
<dbReference type="EMBL" id="JBANQN010000008">
    <property type="protein sequence ID" value="KAK6781881.1"/>
    <property type="molecule type" value="Genomic_DNA"/>
</dbReference>
<gene>
    <name evidence="1" type="ORF">RDI58_019677</name>
</gene>
<reference evidence="1 2" key="1">
    <citation type="submission" date="2024-02" db="EMBL/GenBank/DDBJ databases">
        <title>de novo genome assembly of Solanum bulbocastanum strain 11H21.</title>
        <authorList>
            <person name="Hosaka A.J."/>
        </authorList>
    </citation>
    <scope>NUCLEOTIDE SEQUENCE [LARGE SCALE GENOMIC DNA]</scope>
    <source>
        <tissue evidence="1">Young leaves</tissue>
    </source>
</reference>
<keyword evidence="2" id="KW-1185">Reference proteome</keyword>